<feature type="signal peptide" evidence="1">
    <location>
        <begin position="1"/>
        <end position="16"/>
    </location>
</feature>
<dbReference type="EMBL" id="QJKJ01000906">
    <property type="protein sequence ID" value="RDY10133.1"/>
    <property type="molecule type" value="Genomic_DNA"/>
</dbReference>
<dbReference type="AlphaFoldDB" id="A0A371I540"/>
<evidence type="ECO:0000313" key="3">
    <source>
        <dbReference type="Proteomes" id="UP000257109"/>
    </source>
</evidence>
<evidence type="ECO:0000313" key="2">
    <source>
        <dbReference type="EMBL" id="RDY10133.1"/>
    </source>
</evidence>
<gene>
    <name evidence="2" type="ORF">CR513_05411</name>
</gene>
<name>A0A371I540_MUCPR</name>
<protein>
    <submittedName>
        <fullName evidence="2">Uncharacterized protein</fullName>
    </submittedName>
</protein>
<sequence>MSRFLLIFIFLDFTLSQIKENLQVQQQLIDGERKVSLISTIIMATKELQDLTIYPYKYLTSNPDPINIESSKLEATYSSLGEELQRRCICPSCHLDNLESFSELLANLEK</sequence>
<keyword evidence="1" id="KW-0732">Signal</keyword>
<reference evidence="2" key="1">
    <citation type="submission" date="2018-05" db="EMBL/GenBank/DDBJ databases">
        <title>Draft genome of Mucuna pruriens seed.</title>
        <authorList>
            <person name="Nnadi N.E."/>
            <person name="Vos R."/>
            <person name="Hasami M.H."/>
            <person name="Devisetty U.K."/>
            <person name="Aguiy J.C."/>
        </authorList>
    </citation>
    <scope>NUCLEOTIDE SEQUENCE [LARGE SCALE GENOMIC DNA]</scope>
    <source>
        <strain evidence="2">JCA_2017</strain>
    </source>
</reference>
<feature type="chain" id="PRO_5016654233" evidence="1">
    <location>
        <begin position="17"/>
        <end position="110"/>
    </location>
</feature>
<comment type="caution">
    <text evidence="2">The sequence shown here is derived from an EMBL/GenBank/DDBJ whole genome shotgun (WGS) entry which is preliminary data.</text>
</comment>
<dbReference type="Proteomes" id="UP000257109">
    <property type="component" value="Unassembled WGS sequence"/>
</dbReference>
<evidence type="ECO:0000256" key="1">
    <source>
        <dbReference type="SAM" id="SignalP"/>
    </source>
</evidence>
<proteinExistence type="predicted"/>
<accession>A0A371I540</accession>
<keyword evidence="3" id="KW-1185">Reference proteome</keyword>
<organism evidence="2 3">
    <name type="scientific">Mucuna pruriens</name>
    <name type="common">Velvet bean</name>
    <name type="synonym">Dolichos pruriens</name>
    <dbReference type="NCBI Taxonomy" id="157652"/>
    <lineage>
        <taxon>Eukaryota</taxon>
        <taxon>Viridiplantae</taxon>
        <taxon>Streptophyta</taxon>
        <taxon>Embryophyta</taxon>
        <taxon>Tracheophyta</taxon>
        <taxon>Spermatophyta</taxon>
        <taxon>Magnoliopsida</taxon>
        <taxon>eudicotyledons</taxon>
        <taxon>Gunneridae</taxon>
        <taxon>Pentapetalae</taxon>
        <taxon>rosids</taxon>
        <taxon>fabids</taxon>
        <taxon>Fabales</taxon>
        <taxon>Fabaceae</taxon>
        <taxon>Papilionoideae</taxon>
        <taxon>50 kb inversion clade</taxon>
        <taxon>NPAAA clade</taxon>
        <taxon>indigoferoid/millettioid clade</taxon>
        <taxon>Phaseoleae</taxon>
        <taxon>Mucuna</taxon>
    </lineage>
</organism>
<feature type="non-terminal residue" evidence="2">
    <location>
        <position position="1"/>
    </location>
</feature>
<dbReference type="OrthoDB" id="763901at2759"/>